<dbReference type="GO" id="GO:0003700">
    <property type="term" value="F:DNA-binding transcription factor activity"/>
    <property type="evidence" value="ECO:0007669"/>
    <property type="project" value="InterPro"/>
</dbReference>
<name>A0A7S7M9J2_9ACTN</name>
<dbReference type="InterPro" id="IPR018060">
    <property type="entry name" value="HTH_AraC"/>
</dbReference>
<keyword evidence="1" id="KW-0805">Transcription regulation</keyword>
<evidence type="ECO:0000313" key="6">
    <source>
        <dbReference type="Proteomes" id="UP000593735"/>
    </source>
</evidence>
<dbReference type="InterPro" id="IPR018062">
    <property type="entry name" value="HTH_AraC-typ_CS"/>
</dbReference>
<evidence type="ECO:0000259" key="4">
    <source>
        <dbReference type="PROSITE" id="PS01124"/>
    </source>
</evidence>
<evidence type="ECO:0000313" key="5">
    <source>
        <dbReference type="EMBL" id="QOY61196.1"/>
    </source>
</evidence>
<dbReference type="SUPFAM" id="SSF46689">
    <property type="entry name" value="Homeodomain-like"/>
    <property type="match status" value="1"/>
</dbReference>
<reference evidence="5 6" key="1">
    <citation type="submission" date="2020-10" db="EMBL/GenBank/DDBJ databases">
        <title>Olsenella immobilis sp.nov., isolated from the mud in a fermentation cellar used for the production of Chinese strong-flavoured liquor.</title>
        <authorList>
            <person name="Lu L."/>
        </authorList>
    </citation>
    <scope>NUCLEOTIDE SEQUENCE [LARGE SCALE GENOMIC DNA]</scope>
    <source>
        <strain evidence="5 6">LZLJ-2</strain>
    </source>
</reference>
<dbReference type="PROSITE" id="PS01124">
    <property type="entry name" value="HTH_ARAC_FAMILY_2"/>
    <property type="match status" value="1"/>
</dbReference>
<dbReference type="GO" id="GO:0043565">
    <property type="term" value="F:sequence-specific DNA binding"/>
    <property type="evidence" value="ECO:0007669"/>
    <property type="project" value="InterPro"/>
</dbReference>
<dbReference type="Pfam" id="PF12833">
    <property type="entry name" value="HTH_18"/>
    <property type="match status" value="1"/>
</dbReference>
<organism evidence="5 6">
    <name type="scientific">Thermophilibacter immobilis</name>
    <dbReference type="NCBI Taxonomy" id="2779519"/>
    <lineage>
        <taxon>Bacteria</taxon>
        <taxon>Bacillati</taxon>
        <taxon>Actinomycetota</taxon>
        <taxon>Coriobacteriia</taxon>
        <taxon>Coriobacteriales</taxon>
        <taxon>Atopobiaceae</taxon>
        <taxon>Thermophilibacter</taxon>
    </lineage>
</organism>
<dbReference type="InterPro" id="IPR009057">
    <property type="entry name" value="Homeodomain-like_sf"/>
</dbReference>
<dbReference type="Proteomes" id="UP000593735">
    <property type="component" value="Chromosome"/>
</dbReference>
<keyword evidence="3" id="KW-0804">Transcription</keyword>
<accession>A0A7S7M9J2</accession>
<gene>
    <name evidence="5" type="ORF">INP52_03070</name>
</gene>
<keyword evidence="2" id="KW-0238">DNA-binding</keyword>
<evidence type="ECO:0000256" key="1">
    <source>
        <dbReference type="ARBA" id="ARBA00023015"/>
    </source>
</evidence>
<dbReference type="PANTHER" id="PTHR46796">
    <property type="entry name" value="HTH-TYPE TRANSCRIPTIONAL ACTIVATOR RHAS-RELATED"/>
    <property type="match status" value="1"/>
</dbReference>
<feature type="domain" description="HTH araC/xylS-type" evidence="4">
    <location>
        <begin position="223"/>
        <end position="321"/>
    </location>
</feature>
<dbReference type="AlphaFoldDB" id="A0A7S7M9J2"/>
<dbReference type="KEGG" id="tio:INP52_03070"/>
<keyword evidence="6" id="KW-1185">Reference proteome</keyword>
<protein>
    <submittedName>
        <fullName evidence="5">Helix-turn-helix domain-containing protein</fullName>
    </submittedName>
</protein>
<dbReference type="PANTHER" id="PTHR46796:SF6">
    <property type="entry name" value="ARAC SUBFAMILY"/>
    <property type="match status" value="1"/>
</dbReference>
<sequence length="323" mass="34960">MRYTETLTDLETLYLPQVEQFGIELAPCGEALVGQVDSDAARASMCVYRLGKDCVVEAHRILVRRDLPLYERGVDSLCISSLSADSLALCPVAPVEKVVGAPRCLAVFGQRSGETTTWLRAGSRHDSSSVVFLPSRLNRLDAHERRAARALVEEPGLVCADGCASSVGSSIDAVMPLFGGRLARGRTLDAQVDRALLGVLAWREECERAERAAGTHERALVVRGVKNYVTLHLSEPLTLDVLAHDLLTSRTRLCATFQCATGQSVGSFVRSARIARSKELLAVRSLGVAEVAHAVGYPRTSSFTVAFEREEGLSPSAWRAARP</sequence>
<dbReference type="InterPro" id="IPR050204">
    <property type="entry name" value="AraC_XylS_family_regulators"/>
</dbReference>
<dbReference type="RefSeq" id="WP_194372307.1">
    <property type="nucleotide sequence ID" value="NZ_CP063767.1"/>
</dbReference>
<evidence type="ECO:0000256" key="2">
    <source>
        <dbReference type="ARBA" id="ARBA00023125"/>
    </source>
</evidence>
<proteinExistence type="predicted"/>
<dbReference type="SMART" id="SM00342">
    <property type="entry name" value="HTH_ARAC"/>
    <property type="match status" value="1"/>
</dbReference>
<evidence type="ECO:0000256" key="3">
    <source>
        <dbReference type="ARBA" id="ARBA00023163"/>
    </source>
</evidence>
<dbReference type="PROSITE" id="PS00041">
    <property type="entry name" value="HTH_ARAC_FAMILY_1"/>
    <property type="match status" value="1"/>
</dbReference>
<dbReference type="EMBL" id="CP063767">
    <property type="protein sequence ID" value="QOY61196.1"/>
    <property type="molecule type" value="Genomic_DNA"/>
</dbReference>
<dbReference type="Gene3D" id="1.10.10.60">
    <property type="entry name" value="Homeodomain-like"/>
    <property type="match status" value="1"/>
</dbReference>